<name>A0ABR2Y9I2_9PEZI</name>
<dbReference type="InterPro" id="IPR023631">
    <property type="entry name" value="Amidase_dom"/>
</dbReference>
<dbReference type="EMBL" id="JARVKM010000001">
    <property type="protein sequence ID" value="KAK9783743.1"/>
    <property type="molecule type" value="Genomic_DNA"/>
</dbReference>
<dbReference type="Gene3D" id="3.90.1300.10">
    <property type="entry name" value="Amidase signature (AS) domain"/>
    <property type="match status" value="1"/>
</dbReference>
<organism evidence="3 4">
    <name type="scientific">Seiridium cardinale</name>
    <dbReference type="NCBI Taxonomy" id="138064"/>
    <lineage>
        <taxon>Eukaryota</taxon>
        <taxon>Fungi</taxon>
        <taxon>Dikarya</taxon>
        <taxon>Ascomycota</taxon>
        <taxon>Pezizomycotina</taxon>
        <taxon>Sordariomycetes</taxon>
        <taxon>Xylariomycetidae</taxon>
        <taxon>Amphisphaeriales</taxon>
        <taxon>Sporocadaceae</taxon>
        <taxon>Seiridium</taxon>
    </lineage>
</organism>
<evidence type="ECO:0000259" key="2">
    <source>
        <dbReference type="Pfam" id="PF01425"/>
    </source>
</evidence>
<dbReference type="PANTHER" id="PTHR11895:SF171">
    <property type="entry name" value="AMIDASE DOMAIN-CONTAINING PROTEIN"/>
    <property type="match status" value="1"/>
</dbReference>
<feature type="domain" description="Amidase" evidence="2">
    <location>
        <begin position="105"/>
        <end position="217"/>
    </location>
</feature>
<sequence>MSIIMMDHDEPDLVSMDEFHKLTASRGMTLESEDEATYFELLKAADKCVKYVYNMPEYVDPRLVPDMEPGSTRECHRPVNGSAENPLGGWSHKTSVKSSRPLRNELLAGKTVVAKDNILIAGIPLTIGTSASHLSKDGKYPIPKIDAPVIQRVLESGATFRGTAVCENYCMSALSFTSATGPVANPWLSKGPDGAKYAYACGGSSSGCGGLVAVNVVKKLREKKGLPIDELGEGADFALGGDQGGSIRLPAAYSGIYGLKPTHGLIPYTGIASLHPLIDHCGPMAGSVRDIALLLSVSSGYDGIDPRMTPETPLRQSVPQYHEILDQAIADRTAAGTWTRSQAASGLRIGVLKEGWEMPTISPEMRTVTNLACQRFATLGATVDEISIPLHKMGAALWTAATRGNMIDSLTNTSPTLLSHTLPDLNPPVPDQAWFETMNKFNPAVVAVFFAGAYLSNPERFPPAFRNKAMMHVHELRAAYDDALSKYDVLITPATPTVAMQRNERWFQGGVMGHLDLALGNSMNTCMFNVTGHPAMTMPVGWGSPREEGVKGKLPIAFQIIGKRFRESDIFLAAAAWEVGGLAYDEWEPRMSPAELEASAVAESKLVAHFHLFPQRSDPSTSENHQAT</sequence>
<protein>
    <submittedName>
        <fullName evidence="3">Amidase domain-containing protein</fullName>
    </submittedName>
</protein>
<dbReference type="Proteomes" id="UP001465668">
    <property type="component" value="Unassembled WGS sequence"/>
</dbReference>
<dbReference type="Pfam" id="PF01425">
    <property type="entry name" value="Amidase"/>
    <property type="match status" value="2"/>
</dbReference>
<dbReference type="PANTHER" id="PTHR11895">
    <property type="entry name" value="TRANSAMIDASE"/>
    <property type="match status" value="1"/>
</dbReference>
<gene>
    <name evidence="3" type="ORF">SCAR479_00302</name>
</gene>
<proteinExistence type="predicted"/>
<dbReference type="SUPFAM" id="SSF75304">
    <property type="entry name" value="Amidase signature (AS) enzymes"/>
    <property type="match status" value="1"/>
</dbReference>
<dbReference type="InterPro" id="IPR000120">
    <property type="entry name" value="Amidase"/>
</dbReference>
<feature type="domain" description="Amidase" evidence="2">
    <location>
        <begin position="234"/>
        <end position="569"/>
    </location>
</feature>
<feature type="region of interest" description="Disordered" evidence="1">
    <location>
        <begin position="69"/>
        <end position="96"/>
    </location>
</feature>
<reference evidence="3 4" key="1">
    <citation type="submission" date="2024-02" db="EMBL/GenBank/DDBJ databases">
        <title>First draft genome assembly of two strains of Seiridium cardinale.</title>
        <authorList>
            <person name="Emiliani G."/>
            <person name="Scali E."/>
        </authorList>
    </citation>
    <scope>NUCLEOTIDE SEQUENCE [LARGE SCALE GENOMIC DNA]</scope>
    <source>
        <strain evidence="3 4">BM-138-000479</strain>
    </source>
</reference>
<accession>A0ABR2Y9I2</accession>
<evidence type="ECO:0000313" key="3">
    <source>
        <dbReference type="EMBL" id="KAK9783743.1"/>
    </source>
</evidence>
<evidence type="ECO:0000313" key="4">
    <source>
        <dbReference type="Proteomes" id="UP001465668"/>
    </source>
</evidence>
<keyword evidence="4" id="KW-1185">Reference proteome</keyword>
<comment type="caution">
    <text evidence="3">The sequence shown here is derived from an EMBL/GenBank/DDBJ whole genome shotgun (WGS) entry which is preliminary data.</text>
</comment>
<evidence type="ECO:0000256" key="1">
    <source>
        <dbReference type="SAM" id="MobiDB-lite"/>
    </source>
</evidence>
<dbReference type="InterPro" id="IPR036928">
    <property type="entry name" value="AS_sf"/>
</dbReference>